<evidence type="ECO:0000313" key="1">
    <source>
        <dbReference type="EMBL" id="POM65975.1"/>
    </source>
</evidence>
<name>A0A2P4XK88_9STRA</name>
<dbReference type="EMBL" id="NCKW01009806">
    <property type="protein sequence ID" value="POM65975.1"/>
    <property type="molecule type" value="Genomic_DNA"/>
</dbReference>
<dbReference type="SUPFAM" id="SSF48403">
    <property type="entry name" value="Ankyrin repeat"/>
    <property type="match status" value="1"/>
</dbReference>
<reference evidence="1 2" key="1">
    <citation type="journal article" date="2017" name="Genome Biol. Evol.">
        <title>Phytophthora megakarya and P. palmivora, closely related causal agents of cacao black pod rot, underwent increases in genome sizes and gene numbers by different mechanisms.</title>
        <authorList>
            <person name="Ali S.S."/>
            <person name="Shao J."/>
            <person name="Lary D.J."/>
            <person name="Kronmiller B."/>
            <person name="Shen D."/>
            <person name="Strem M.D."/>
            <person name="Amoako-Attah I."/>
            <person name="Akrofi A.Y."/>
            <person name="Begoude B.A."/>
            <person name="Ten Hoopen G.M."/>
            <person name="Coulibaly K."/>
            <person name="Kebe B.I."/>
            <person name="Melnick R.L."/>
            <person name="Guiltinan M.J."/>
            <person name="Tyler B.M."/>
            <person name="Meinhardt L.W."/>
            <person name="Bailey B.A."/>
        </authorList>
    </citation>
    <scope>NUCLEOTIDE SEQUENCE [LARGE SCALE GENOMIC DNA]</scope>
    <source>
        <strain evidence="2">sbr112.9</strain>
    </source>
</reference>
<comment type="caution">
    <text evidence="1">The sequence shown here is derived from an EMBL/GenBank/DDBJ whole genome shotgun (WGS) entry which is preliminary data.</text>
</comment>
<dbReference type="OrthoDB" id="79255at2759"/>
<dbReference type="Gene3D" id="1.25.40.20">
    <property type="entry name" value="Ankyrin repeat-containing domain"/>
    <property type="match status" value="1"/>
</dbReference>
<evidence type="ECO:0000313" key="2">
    <source>
        <dbReference type="Proteomes" id="UP000237271"/>
    </source>
</evidence>
<sequence length="225" mass="24609">MSLMSSHYSSPATSVRTLILIAIKNSALNSLKWILESNTPITKHLSDEEGVECIYAAAKHPGVVYAEMTLLLLEQQLHPGRLSGDGMGIPLLHRVACFSSTTLACCIMTMLLERSDSDVNALDAFGNTAVSYAIATGSFHNACFLIQNPKCRLEAEYEGQSCFYYALHIVPSFAWRIIQSEIELFSIVTLITRLVVVKATNTLETVKTAIKYCVVSAVMNLLAIG</sequence>
<protein>
    <submittedName>
        <fullName evidence="1">Uncharacterized protein</fullName>
    </submittedName>
</protein>
<organism evidence="1 2">
    <name type="scientific">Phytophthora palmivora</name>
    <dbReference type="NCBI Taxonomy" id="4796"/>
    <lineage>
        <taxon>Eukaryota</taxon>
        <taxon>Sar</taxon>
        <taxon>Stramenopiles</taxon>
        <taxon>Oomycota</taxon>
        <taxon>Peronosporomycetes</taxon>
        <taxon>Peronosporales</taxon>
        <taxon>Peronosporaceae</taxon>
        <taxon>Phytophthora</taxon>
    </lineage>
</organism>
<accession>A0A2P4XK88</accession>
<gene>
    <name evidence="1" type="ORF">PHPALM_18235</name>
</gene>
<keyword evidence="2" id="KW-1185">Reference proteome</keyword>
<dbReference type="AlphaFoldDB" id="A0A2P4XK88"/>
<proteinExistence type="predicted"/>
<dbReference type="InterPro" id="IPR036770">
    <property type="entry name" value="Ankyrin_rpt-contain_sf"/>
</dbReference>
<dbReference type="Proteomes" id="UP000237271">
    <property type="component" value="Unassembled WGS sequence"/>
</dbReference>